<keyword evidence="3" id="KW-1185">Reference proteome</keyword>
<keyword evidence="1" id="KW-0472">Membrane</keyword>
<organism evidence="2 3">
    <name type="scientific">Lupinus albus</name>
    <name type="common">White lupine</name>
    <name type="synonym">Lupinus termis</name>
    <dbReference type="NCBI Taxonomy" id="3870"/>
    <lineage>
        <taxon>Eukaryota</taxon>
        <taxon>Viridiplantae</taxon>
        <taxon>Streptophyta</taxon>
        <taxon>Embryophyta</taxon>
        <taxon>Tracheophyta</taxon>
        <taxon>Spermatophyta</taxon>
        <taxon>Magnoliopsida</taxon>
        <taxon>eudicotyledons</taxon>
        <taxon>Gunneridae</taxon>
        <taxon>Pentapetalae</taxon>
        <taxon>rosids</taxon>
        <taxon>fabids</taxon>
        <taxon>Fabales</taxon>
        <taxon>Fabaceae</taxon>
        <taxon>Papilionoideae</taxon>
        <taxon>50 kb inversion clade</taxon>
        <taxon>genistoids sensu lato</taxon>
        <taxon>core genistoids</taxon>
        <taxon>Genisteae</taxon>
        <taxon>Lupinus</taxon>
    </lineage>
</organism>
<sequence length="70" mass="8007">MDIYCSYWCYCTSFCHSLTLFCALILADSGSYELRKGSFLVQSEELNQIKVLCCHSYCAGNKNDYILLTI</sequence>
<feature type="transmembrane region" description="Helical" evidence="1">
    <location>
        <begin position="7"/>
        <end position="27"/>
    </location>
</feature>
<evidence type="ECO:0000256" key="1">
    <source>
        <dbReference type="SAM" id="Phobius"/>
    </source>
</evidence>
<evidence type="ECO:0000313" key="3">
    <source>
        <dbReference type="Proteomes" id="UP000447434"/>
    </source>
</evidence>
<reference evidence="3" key="1">
    <citation type="journal article" date="2020" name="Nat. Commun.">
        <title>Genome sequence of the cluster root forming white lupin.</title>
        <authorList>
            <person name="Hufnagel B."/>
            <person name="Marques A."/>
            <person name="Soriano A."/>
            <person name="Marques L."/>
            <person name="Divol F."/>
            <person name="Doumas P."/>
            <person name="Sallet E."/>
            <person name="Mancinotti D."/>
            <person name="Carrere S."/>
            <person name="Marande W."/>
            <person name="Arribat S."/>
            <person name="Keller J."/>
            <person name="Huneau C."/>
            <person name="Blein T."/>
            <person name="Aime D."/>
            <person name="Laguerre M."/>
            <person name="Taylor J."/>
            <person name="Schubert V."/>
            <person name="Nelson M."/>
            <person name="Geu-Flores F."/>
            <person name="Crespi M."/>
            <person name="Gallardo-Guerrero K."/>
            <person name="Delaux P.-M."/>
            <person name="Salse J."/>
            <person name="Berges H."/>
            <person name="Guyot R."/>
            <person name="Gouzy J."/>
            <person name="Peret B."/>
        </authorList>
    </citation>
    <scope>NUCLEOTIDE SEQUENCE [LARGE SCALE GENOMIC DNA]</scope>
    <source>
        <strain evidence="3">cv. Amiga</strain>
    </source>
</reference>
<keyword evidence="1" id="KW-1133">Transmembrane helix</keyword>
<keyword evidence="1" id="KW-0812">Transmembrane</keyword>
<evidence type="ECO:0000313" key="2">
    <source>
        <dbReference type="EMBL" id="KAE9591452.1"/>
    </source>
</evidence>
<dbReference type="EMBL" id="WOCE01000020">
    <property type="protein sequence ID" value="KAE9591452.1"/>
    <property type="molecule type" value="Genomic_DNA"/>
</dbReference>
<comment type="caution">
    <text evidence="2">The sequence shown here is derived from an EMBL/GenBank/DDBJ whole genome shotgun (WGS) entry which is preliminary data.</text>
</comment>
<accession>A0A6A4NPN9</accession>
<protein>
    <submittedName>
        <fullName evidence="2">Uncharacterized protein</fullName>
    </submittedName>
</protein>
<dbReference type="AlphaFoldDB" id="A0A6A4NPN9"/>
<proteinExistence type="predicted"/>
<gene>
    <name evidence="2" type="ORF">Lalb_Chr20g0118601</name>
</gene>
<dbReference type="Proteomes" id="UP000447434">
    <property type="component" value="Chromosome 20"/>
</dbReference>
<name>A0A6A4NPN9_LUPAL</name>